<proteinExistence type="predicted"/>
<comment type="caution">
    <text evidence="2">The sequence shown here is derived from an EMBL/GenBank/DDBJ whole genome shotgun (WGS) entry which is preliminary data.</text>
</comment>
<reference evidence="2" key="1">
    <citation type="submission" date="2020-08" db="EMBL/GenBank/DDBJ databases">
        <title>Plant Genome Project.</title>
        <authorList>
            <person name="Zhang R.-G."/>
        </authorList>
    </citation>
    <scope>NUCLEOTIDE SEQUENCE</scope>
    <source>
        <strain evidence="2">WSP0</strain>
        <tissue evidence="2">Leaf</tissue>
    </source>
</reference>
<dbReference type="AlphaFoldDB" id="A0AAV6LM77"/>
<accession>A0AAV6LM77</accession>
<name>A0AAV6LM77_9ERIC</name>
<dbReference type="EMBL" id="JACTNZ010000001">
    <property type="protein sequence ID" value="KAG5564987.1"/>
    <property type="molecule type" value="Genomic_DNA"/>
</dbReference>
<organism evidence="2 3">
    <name type="scientific">Rhododendron griersonianum</name>
    <dbReference type="NCBI Taxonomy" id="479676"/>
    <lineage>
        <taxon>Eukaryota</taxon>
        <taxon>Viridiplantae</taxon>
        <taxon>Streptophyta</taxon>
        <taxon>Embryophyta</taxon>
        <taxon>Tracheophyta</taxon>
        <taxon>Spermatophyta</taxon>
        <taxon>Magnoliopsida</taxon>
        <taxon>eudicotyledons</taxon>
        <taxon>Gunneridae</taxon>
        <taxon>Pentapetalae</taxon>
        <taxon>asterids</taxon>
        <taxon>Ericales</taxon>
        <taxon>Ericaceae</taxon>
        <taxon>Ericoideae</taxon>
        <taxon>Rhodoreae</taxon>
        <taxon>Rhododendron</taxon>
    </lineage>
</organism>
<protein>
    <submittedName>
        <fullName evidence="2">Uncharacterized protein</fullName>
    </submittedName>
</protein>
<gene>
    <name evidence="2" type="ORF">RHGRI_001009</name>
</gene>
<evidence type="ECO:0000313" key="2">
    <source>
        <dbReference type="EMBL" id="KAG5564987.1"/>
    </source>
</evidence>
<sequence>MAIGAFGADMGISVPDPRNRNGTHIRPDTRTGRGDFTNTRTPFGSVGILNRRFDGDGFSHSEVEAPLSSLRSGVEEVGLLERRKWVCVVETGEDSGSVRFGSVRFGDRFGYLLNQNRTETRSGILHANHTRTHGEYFGYGSGIISVIGSGTHRFGSNCHPYHESLLYFFSLMCTKILFSRENQQQLL</sequence>
<dbReference type="Proteomes" id="UP000823749">
    <property type="component" value="Chromosome 1"/>
</dbReference>
<keyword evidence="3" id="KW-1185">Reference proteome</keyword>
<feature type="region of interest" description="Disordered" evidence="1">
    <location>
        <begin position="13"/>
        <end position="41"/>
    </location>
</feature>
<evidence type="ECO:0000313" key="3">
    <source>
        <dbReference type="Proteomes" id="UP000823749"/>
    </source>
</evidence>
<evidence type="ECO:0000256" key="1">
    <source>
        <dbReference type="SAM" id="MobiDB-lite"/>
    </source>
</evidence>